<feature type="domain" description="SbsA Ig-like" evidence="2">
    <location>
        <begin position="150"/>
        <end position="250"/>
    </location>
</feature>
<organism evidence="3">
    <name type="scientific">marine metagenome</name>
    <dbReference type="NCBI Taxonomy" id="408172"/>
    <lineage>
        <taxon>unclassified sequences</taxon>
        <taxon>metagenomes</taxon>
        <taxon>ecological metagenomes</taxon>
    </lineage>
</organism>
<proteinExistence type="predicted"/>
<reference evidence="3" key="1">
    <citation type="submission" date="2018-05" db="EMBL/GenBank/DDBJ databases">
        <authorList>
            <person name="Lanie J.A."/>
            <person name="Ng W.-L."/>
            <person name="Kazmierczak K.M."/>
            <person name="Andrzejewski T.M."/>
            <person name="Davidsen T.M."/>
            <person name="Wayne K.J."/>
            <person name="Tettelin H."/>
            <person name="Glass J.I."/>
            <person name="Rusch D."/>
            <person name="Podicherti R."/>
            <person name="Tsui H.-C.T."/>
            <person name="Winkler M.E."/>
        </authorList>
    </citation>
    <scope>NUCLEOTIDE SEQUENCE</scope>
</reference>
<dbReference type="AlphaFoldDB" id="A0A382UT97"/>
<feature type="non-terminal residue" evidence="3">
    <location>
        <position position="1"/>
    </location>
</feature>
<feature type="non-terminal residue" evidence="3">
    <location>
        <position position="290"/>
    </location>
</feature>
<dbReference type="EMBL" id="UINC01146609">
    <property type="protein sequence ID" value="SVD37442.1"/>
    <property type="molecule type" value="Genomic_DNA"/>
</dbReference>
<gene>
    <name evidence="3" type="ORF">METZ01_LOCUS390296</name>
</gene>
<evidence type="ECO:0000259" key="2">
    <source>
        <dbReference type="Pfam" id="PF13205"/>
    </source>
</evidence>
<protein>
    <recommendedName>
        <fullName evidence="2">SbsA Ig-like domain-containing protein</fullName>
    </recommendedName>
</protein>
<sequence length="290" mass="31096">FELDEGFKPGARYEVKLDALLAGPLRAVNGGDFSWEFQTSVPELLSKNPEGESRTAALGTVGETIVATFSSRIDEDLLDIPETIQVTRQGVAQTVVEVKFDDESNLLSLQLEEGFKPGALYEVVLNGLLAGPLRAIAEGDFTWQFRTPVPELSASTPSAGQIDVATADNAIVAVFDNPVDAEILLQPGSVTAFKSGAEVAITNLEYIAETRTARLTLAEGLRGGTPYQLRIAAEAGGPRRQSDYTWDFQTAIPEVMTIIPADRGIDIGVDIDEVALQFSAPIDPDQLTTA</sequence>
<evidence type="ECO:0000256" key="1">
    <source>
        <dbReference type="ARBA" id="ARBA00022729"/>
    </source>
</evidence>
<dbReference type="InterPro" id="IPR032812">
    <property type="entry name" value="SbsA_Ig"/>
</dbReference>
<dbReference type="Pfam" id="PF13205">
    <property type="entry name" value="Big_5"/>
    <property type="match status" value="1"/>
</dbReference>
<evidence type="ECO:0000313" key="3">
    <source>
        <dbReference type="EMBL" id="SVD37442.1"/>
    </source>
</evidence>
<accession>A0A382UT97</accession>
<keyword evidence="1" id="KW-0732">Signal</keyword>
<name>A0A382UT97_9ZZZZ</name>